<keyword evidence="6" id="KW-1003">Cell membrane</keyword>
<keyword evidence="9" id="KW-1185">Reference proteome</keyword>
<evidence type="ECO:0000256" key="4">
    <source>
        <dbReference type="ARBA" id="ARBA00022989"/>
    </source>
</evidence>
<comment type="function">
    <text evidence="6">Component of the type II secretion system required for the energy-dependent secretion of extracellular factors such as proteases and toxins from the periplasm.</text>
</comment>
<dbReference type="AlphaFoldDB" id="A0A081NJ58"/>
<dbReference type="Gene3D" id="3.30.1300.30">
    <property type="entry name" value="GSPII I/J protein-like"/>
    <property type="match status" value="1"/>
</dbReference>
<dbReference type="Pfam" id="PF02501">
    <property type="entry name" value="T2SSI"/>
    <property type="match status" value="1"/>
</dbReference>
<keyword evidence="5" id="KW-0472">Membrane</keyword>
<comment type="caution">
    <text evidence="8">The sequence shown here is derived from an EMBL/GenBank/DDBJ whole genome shotgun (WGS) entry which is preliminary data.</text>
</comment>
<dbReference type="Proteomes" id="UP000028073">
    <property type="component" value="Unassembled WGS sequence"/>
</dbReference>
<dbReference type="GO" id="GO:0005886">
    <property type="term" value="C:plasma membrane"/>
    <property type="evidence" value="ECO:0007669"/>
    <property type="project" value="UniProtKB-SubCell"/>
</dbReference>
<dbReference type="eggNOG" id="COG2165">
    <property type="taxonomic scope" value="Bacteria"/>
</dbReference>
<dbReference type="GO" id="GO:0015628">
    <property type="term" value="P:protein secretion by the type II secretion system"/>
    <property type="evidence" value="ECO:0007669"/>
    <property type="project" value="UniProtKB-UniRule"/>
</dbReference>
<accession>A0A081NJ58</accession>
<organism evidence="8 9">
    <name type="scientific">Endozoicomonas numazuensis</name>
    <dbReference type="NCBI Taxonomy" id="1137799"/>
    <lineage>
        <taxon>Bacteria</taxon>
        <taxon>Pseudomonadati</taxon>
        <taxon>Pseudomonadota</taxon>
        <taxon>Gammaproteobacteria</taxon>
        <taxon>Oceanospirillales</taxon>
        <taxon>Endozoicomonadaceae</taxon>
        <taxon>Endozoicomonas</taxon>
    </lineage>
</organism>
<keyword evidence="6" id="KW-0997">Cell inner membrane</keyword>
<comment type="subcellular location">
    <subcellularLocation>
        <location evidence="6">Cell inner membrane</location>
        <topology evidence="6">Single-pass membrane protein</topology>
    </subcellularLocation>
    <subcellularLocation>
        <location evidence="1">Membrane</location>
        <topology evidence="1">Single-pass membrane protein</topology>
    </subcellularLocation>
</comment>
<dbReference type="InterPro" id="IPR003413">
    <property type="entry name" value="T2SS_GspI_C"/>
</dbReference>
<keyword evidence="2 6" id="KW-0488">Methylation</keyword>
<keyword evidence="3" id="KW-0812">Transmembrane</keyword>
<gene>
    <name evidence="8" type="ORF">GZ78_13420</name>
</gene>
<proteinExistence type="inferred from homology"/>
<dbReference type="InterPro" id="IPR010052">
    <property type="entry name" value="T2SS_protein-GspI"/>
</dbReference>
<protein>
    <recommendedName>
        <fullName evidence="6">Type II secretion system protein I</fullName>
        <shortName evidence="6">T2SS minor pseudopilin I</shortName>
    </recommendedName>
</protein>
<evidence type="ECO:0000256" key="2">
    <source>
        <dbReference type="ARBA" id="ARBA00022481"/>
    </source>
</evidence>
<reference evidence="8 9" key="1">
    <citation type="submission" date="2014-06" db="EMBL/GenBank/DDBJ databases">
        <title>Whole Genome Sequences of Three Symbiotic Endozoicomonas Bacteria.</title>
        <authorList>
            <person name="Neave M.J."/>
            <person name="Apprill A."/>
            <person name="Voolstra C.R."/>
        </authorList>
    </citation>
    <scope>NUCLEOTIDE SEQUENCE [LARGE SCALE GENOMIC DNA]</scope>
    <source>
        <strain evidence="8 9">DSM 25634</strain>
    </source>
</reference>
<evidence type="ECO:0000256" key="5">
    <source>
        <dbReference type="ARBA" id="ARBA00023136"/>
    </source>
</evidence>
<dbReference type="GO" id="GO:0015627">
    <property type="term" value="C:type II protein secretion system complex"/>
    <property type="evidence" value="ECO:0007669"/>
    <property type="project" value="UniProtKB-UniRule"/>
</dbReference>
<evidence type="ECO:0000259" key="7">
    <source>
        <dbReference type="Pfam" id="PF02501"/>
    </source>
</evidence>
<evidence type="ECO:0000256" key="6">
    <source>
        <dbReference type="RuleBase" id="RU368030"/>
    </source>
</evidence>
<comment type="similarity">
    <text evidence="6">Belongs to the GSP I family.</text>
</comment>
<comment type="PTM">
    <text evidence="6">Cleaved by prepilin peptidase.</text>
</comment>
<evidence type="ECO:0000313" key="9">
    <source>
        <dbReference type="Proteomes" id="UP000028073"/>
    </source>
</evidence>
<dbReference type="NCBIfam" id="TIGR01707">
    <property type="entry name" value="gspI"/>
    <property type="match status" value="1"/>
</dbReference>
<dbReference type="EMBL" id="JOKH01000002">
    <property type="protein sequence ID" value="KEQ18481.1"/>
    <property type="molecule type" value="Genomic_DNA"/>
</dbReference>
<dbReference type="InterPro" id="IPR045584">
    <property type="entry name" value="Pilin-like"/>
</dbReference>
<dbReference type="PANTHER" id="PTHR38779">
    <property type="entry name" value="TYPE II SECRETION SYSTEM PROTEIN I-RELATED"/>
    <property type="match status" value="1"/>
</dbReference>
<name>A0A081NJ58_9GAMM</name>
<feature type="domain" description="Type II secretion system protein GspI C-terminal" evidence="7">
    <location>
        <begin position="32"/>
        <end position="116"/>
    </location>
</feature>
<evidence type="ECO:0000256" key="3">
    <source>
        <dbReference type="ARBA" id="ARBA00022692"/>
    </source>
</evidence>
<comment type="subunit">
    <text evidence="6">Type II secretion is composed of four main components: the outer membrane complex, the inner membrane complex, the cytoplasmic secretion ATPase and the periplasm-spanning pseudopilus.</text>
</comment>
<dbReference type="PANTHER" id="PTHR38779:SF2">
    <property type="entry name" value="TYPE II SECRETION SYSTEM PROTEIN I-RELATED"/>
    <property type="match status" value="1"/>
</dbReference>
<evidence type="ECO:0000313" key="8">
    <source>
        <dbReference type="EMBL" id="KEQ18481.1"/>
    </source>
</evidence>
<sequence>MLEVLMAMTILAIAGITVLRTTSESLDNSQYLKNKTMARWVADNELADLYLTHSSSKKGWPPQTWKKETRELANQTWQVRYRSLRTGDESFRAIQVEVRLDRDEKKPALASLQTYMVKQS</sequence>
<keyword evidence="4" id="KW-1133">Transmembrane helix</keyword>
<evidence type="ECO:0000256" key="1">
    <source>
        <dbReference type="ARBA" id="ARBA00004167"/>
    </source>
</evidence>
<dbReference type="SUPFAM" id="SSF54523">
    <property type="entry name" value="Pili subunits"/>
    <property type="match status" value="1"/>
</dbReference>
<dbReference type="STRING" id="1137799.GZ78_13420"/>